<organism evidence="2 3">
    <name type="scientific">Paralvinella palmiformis</name>
    <dbReference type="NCBI Taxonomy" id="53620"/>
    <lineage>
        <taxon>Eukaryota</taxon>
        <taxon>Metazoa</taxon>
        <taxon>Spiralia</taxon>
        <taxon>Lophotrochozoa</taxon>
        <taxon>Annelida</taxon>
        <taxon>Polychaeta</taxon>
        <taxon>Sedentaria</taxon>
        <taxon>Canalipalpata</taxon>
        <taxon>Terebellida</taxon>
        <taxon>Terebelliformia</taxon>
        <taxon>Alvinellidae</taxon>
        <taxon>Paralvinella</taxon>
    </lineage>
</organism>
<sequence>MDHKMSNLNATTHWTVRNVAPKLHSARYGHFNSTTKWHVYQLQKDIKQRHIGKPSGLNKCQMISTAKPDTVLSADSGDDDCKLQNPIVSTTDTSDTHRTDNFVDSQCFKSHCQVRSSCDQGDDCCPKSASELKVNRFDSQFDGMDRCSEDEIEDSESSNHIDMPVNCETDKNAVLKEEVPVQQWDQYVKDLSKSINKTDRATSASSSSAPSRWDGSRKTNSADVVAALLKEKSSGFGQRVFTWDGSHSVLGEDKIRTRNPNEKRQWLEEYEEELDRGKVLDVKKIKKKQPIDFHGSRINVFQSYQNYKNMDTKETIPIHCLRS</sequence>
<keyword evidence="3" id="KW-1185">Reference proteome</keyword>
<proteinExistence type="predicted"/>
<evidence type="ECO:0000313" key="3">
    <source>
        <dbReference type="Proteomes" id="UP001208570"/>
    </source>
</evidence>
<evidence type="ECO:0000256" key="1">
    <source>
        <dbReference type="SAM" id="MobiDB-lite"/>
    </source>
</evidence>
<evidence type="ECO:0000313" key="2">
    <source>
        <dbReference type="EMBL" id="KAK2155470.1"/>
    </source>
</evidence>
<gene>
    <name evidence="2" type="ORF">LSH36_239g01078</name>
</gene>
<dbReference type="EMBL" id="JAODUP010000239">
    <property type="protein sequence ID" value="KAK2155470.1"/>
    <property type="molecule type" value="Genomic_DNA"/>
</dbReference>
<feature type="region of interest" description="Disordered" evidence="1">
    <location>
        <begin position="195"/>
        <end position="217"/>
    </location>
</feature>
<dbReference type="Proteomes" id="UP001208570">
    <property type="component" value="Unassembled WGS sequence"/>
</dbReference>
<comment type="caution">
    <text evidence="2">The sequence shown here is derived from an EMBL/GenBank/DDBJ whole genome shotgun (WGS) entry which is preliminary data.</text>
</comment>
<feature type="compositionally biased region" description="Low complexity" evidence="1">
    <location>
        <begin position="201"/>
        <end position="211"/>
    </location>
</feature>
<protein>
    <submittedName>
        <fullName evidence="2">Uncharacterized protein</fullName>
    </submittedName>
</protein>
<name>A0AAD9N3L0_9ANNE</name>
<accession>A0AAD9N3L0</accession>
<dbReference type="AlphaFoldDB" id="A0AAD9N3L0"/>
<reference evidence="2" key="1">
    <citation type="journal article" date="2023" name="Mol. Biol. Evol.">
        <title>Third-Generation Sequencing Reveals the Adaptive Role of the Epigenome in Three Deep-Sea Polychaetes.</title>
        <authorList>
            <person name="Perez M."/>
            <person name="Aroh O."/>
            <person name="Sun Y."/>
            <person name="Lan Y."/>
            <person name="Juniper S.K."/>
            <person name="Young C.R."/>
            <person name="Angers B."/>
            <person name="Qian P.Y."/>
        </authorList>
    </citation>
    <scope>NUCLEOTIDE SEQUENCE</scope>
    <source>
        <strain evidence="2">P08H-3</strain>
    </source>
</reference>